<dbReference type="GO" id="GO:0004577">
    <property type="term" value="F:N-acetylglucosaminyldiphosphodolichol N-acetylglucosaminyltransferase activity"/>
    <property type="evidence" value="ECO:0007669"/>
    <property type="project" value="UniProtKB-EC"/>
</dbReference>
<keyword evidence="7 12" id="KW-0808">Transferase</keyword>
<comment type="similarity">
    <text evidence="2 12">Belongs to the glycosyltransferase 28 family.</text>
</comment>
<sequence>MTGNWKEQMLVTTGATVSFPLLIEKIIDFKFIEMISQKYKNIDRILVQYGKPETSVHMMHQILDDLQKVKKVKVKEYDDEKYGIVFEFKINEILIKCVQYDNLLNEQYSKKCSIVISHAGTGTIMDVLRSKSDNNIRLIVVVNEQLADNHQKEIGDAFESLGVLECCTVNEVFDKVVSNVAGENSESKSLPASRGAVVYNIVSEMIMS</sequence>
<comment type="subunit">
    <text evidence="3 12">Heterodimer with ALG14 to form a functional enzyme.</text>
</comment>
<dbReference type="InterPro" id="IPR039042">
    <property type="entry name" value="Alg13-like"/>
</dbReference>
<name>A0AAV5R4R0_PICKL</name>
<feature type="domain" description="Glycosyl transferase family 28 C-terminal" evidence="13">
    <location>
        <begin position="74"/>
        <end position="184"/>
    </location>
</feature>
<dbReference type="Gene3D" id="3.40.50.2000">
    <property type="entry name" value="Glycogen Phosphorylase B"/>
    <property type="match status" value="1"/>
</dbReference>
<evidence type="ECO:0000256" key="9">
    <source>
        <dbReference type="ARBA" id="ARBA00024804"/>
    </source>
</evidence>
<dbReference type="Proteomes" id="UP001378960">
    <property type="component" value="Unassembled WGS sequence"/>
</dbReference>
<dbReference type="EMBL" id="BTGB01000003">
    <property type="protein sequence ID" value="GMM46178.1"/>
    <property type="molecule type" value="Genomic_DNA"/>
</dbReference>
<keyword evidence="6 12" id="KW-0328">Glycosyltransferase</keyword>
<reference evidence="14 15" key="1">
    <citation type="journal article" date="2023" name="Elife">
        <title>Identification of key yeast species and microbe-microbe interactions impacting larval growth of Drosophila in the wild.</title>
        <authorList>
            <person name="Mure A."/>
            <person name="Sugiura Y."/>
            <person name="Maeda R."/>
            <person name="Honda K."/>
            <person name="Sakurai N."/>
            <person name="Takahashi Y."/>
            <person name="Watada M."/>
            <person name="Katoh T."/>
            <person name="Gotoh A."/>
            <person name="Gotoh Y."/>
            <person name="Taniguchi I."/>
            <person name="Nakamura K."/>
            <person name="Hayashi T."/>
            <person name="Katayama T."/>
            <person name="Uemura T."/>
            <person name="Hattori Y."/>
        </authorList>
    </citation>
    <scope>NUCLEOTIDE SEQUENCE [LARGE SCALE GENOMIC DNA]</scope>
    <source>
        <strain evidence="14 15">PK-24</strain>
    </source>
</reference>
<evidence type="ECO:0000256" key="12">
    <source>
        <dbReference type="RuleBase" id="RU362128"/>
    </source>
</evidence>
<evidence type="ECO:0000256" key="5">
    <source>
        <dbReference type="ARBA" id="ARBA00017468"/>
    </source>
</evidence>
<evidence type="ECO:0000256" key="6">
    <source>
        <dbReference type="ARBA" id="ARBA00022676"/>
    </source>
</evidence>
<dbReference type="PANTHER" id="PTHR12867:SF6">
    <property type="entry name" value="N-ACETYLGLUCOSAMINYLDIPHOSPHODOLICHOL N-ACETYLGLUCOSAMINYLTRANSFERASE"/>
    <property type="match status" value="1"/>
</dbReference>
<dbReference type="EC" id="2.4.1.141" evidence="4 12"/>
<dbReference type="GO" id="GO:0006488">
    <property type="term" value="P:dolichol-linked oligosaccharide biosynthetic process"/>
    <property type="evidence" value="ECO:0007669"/>
    <property type="project" value="InterPro"/>
</dbReference>
<dbReference type="GO" id="GO:0005783">
    <property type="term" value="C:endoplasmic reticulum"/>
    <property type="evidence" value="ECO:0007669"/>
    <property type="project" value="UniProtKB-SubCell"/>
</dbReference>
<keyword evidence="8 12" id="KW-0256">Endoplasmic reticulum</keyword>
<comment type="catalytic activity">
    <reaction evidence="11">
        <text>an N-acetyl-alpha-D-glucosaminyl-diphospho-di-trans,poly-cis-dolichol + UDP-N-acetyl-alpha-D-glucosamine = an N,N'-diacetylchitobiosyl-diphospho-di-trans,poly-cis-dolichol + UDP + H(+)</text>
        <dbReference type="Rhea" id="RHEA:23380"/>
        <dbReference type="Rhea" id="RHEA-COMP:19507"/>
        <dbReference type="Rhea" id="RHEA-COMP:19510"/>
        <dbReference type="ChEBI" id="CHEBI:15378"/>
        <dbReference type="ChEBI" id="CHEBI:57269"/>
        <dbReference type="ChEBI" id="CHEBI:57705"/>
        <dbReference type="ChEBI" id="CHEBI:58223"/>
        <dbReference type="ChEBI" id="CHEBI:58427"/>
        <dbReference type="EC" id="2.4.1.141"/>
    </reaction>
</comment>
<dbReference type="PANTHER" id="PTHR12867">
    <property type="entry name" value="GLYCOSYL TRANSFERASE-RELATED"/>
    <property type="match status" value="1"/>
</dbReference>
<evidence type="ECO:0000256" key="4">
    <source>
        <dbReference type="ARBA" id="ARBA00012614"/>
    </source>
</evidence>
<evidence type="ECO:0000313" key="15">
    <source>
        <dbReference type="Proteomes" id="UP001378960"/>
    </source>
</evidence>
<comment type="function">
    <text evidence="9 12">Involved in protein N-glycosylation. Essential for the second step of the dolichol-linked oligosaccharide pathway.</text>
</comment>
<evidence type="ECO:0000313" key="14">
    <source>
        <dbReference type="EMBL" id="GMM46178.1"/>
    </source>
</evidence>
<proteinExistence type="inferred from homology"/>
<comment type="caution">
    <text evidence="14">The sequence shown here is derived from an EMBL/GenBank/DDBJ whole genome shotgun (WGS) entry which is preliminary data.</text>
</comment>
<dbReference type="Pfam" id="PF04101">
    <property type="entry name" value="Glyco_tran_28_C"/>
    <property type="match status" value="1"/>
</dbReference>
<evidence type="ECO:0000256" key="3">
    <source>
        <dbReference type="ARBA" id="ARBA00011198"/>
    </source>
</evidence>
<evidence type="ECO:0000256" key="2">
    <source>
        <dbReference type="ARBA" id="ARBA00006962"/>
    </source>
</evidence>
<dbReference type="InterPro" id="IPR007235">
    <property type="entry name" value="Glyco_trans_28_C"/>
</dbReference>
<evidence type="ECO:0000256" key="8">
    <source>
        <dbReference type="ARBA" id="ARBA00022824"/>
    </source>
</evidence>
<protein>
    <recommendedName>
        <fullName evidence="5 12">UDP-N-acetylglucosamine transferase subunit ALG13</fullName>
        <ecNumber evidence="4 12">2.4.1.141</ecNumber>
    </recommendedName>
    <alternativeName>
        <fullName evidence="10 12">Asparagine-linked glycosylation protein 13</fullName>
    </alternativeName>
</protein>
<dbReference type="AlphaFoldDB" id="A0AAV5R4R0"/>
<evidence type="ECO:0000259" key="13">
    <source>
        <dbReference type="Pfam" id="PF04101"/>
    </source>
</evidence>
<evidence type="ECO:0000256" key="10">
    <source>
        <dbReference type="ARBA" id="ARBA00032061"/>
    </source>
</evidence>
<gene>
    <name evidence="12" type="primary">ALG13</name>
    <name evidence="14" type="ORF">DAPK24_027530</name>
</gene>
<evidence type="ECO:0000256" key="1">
    <source>
        <dbReference type="ARBA" id="ARBA00004240"/>
    </source>
</evidence>
<evidence type="ECO:0000256" key="7">
    <source>
        <dbReference type="ARBA" id="ARBA00022679"/>
    </source>
</evidence>
<accession>A0AAV5R4R0</accession>
<organism evidence="14 15">
    <name type="scientific">Pichia kluyveri</name>
    <name type="common">Yeast</name>
    <dbReference type="NCBI Taxonomy" id="36015"/>
    <lineage>
        <taxon>Eukaryota</taxon>
        <taxon>Fungi</taxon>
        <taxon>Dikarya</taxon>
        <taxon>Ascomycota</taxon>
        <taxon>Saccharomycotina</taxon>
        <taxon>Pichiomycetes</taxon>
        <taxon>Pichiales</taxon>
        <taxon>Pichiaceae</taxon>
        <taxon>Pichia</taxon>
    </lineage>
</organism>
<keyword evidence="15" id="KW-1185">Reference proteome</keyword>
<comment type="subcellular location">
    <subcellularLocation>
        <location evidence="1 12">Endoplasmic reticulum</location>
    </subcellularLocation>
</comment>
<evidence type="ECO:0000256" key="11">
    <source>
        <dbReference type="ARBA" id="ARBA00048184"/>
    </source>
</evidence>